<evidence type="ECO:0000313" key="3">
    <source>
        <dbReference type="Proteomes" id="UP001291309"/>
    </source>
</evidence>
<proteinExistence type="predicted"/>
<keyword evidence="1" id="KW-0732">Signal</keyword>
<evidence type="ECO:0008006" key="4">
    <source>
        <dbReference type="Google" id="ProtNLM"/>
    </source>
</evidence>
<dbReference type="InterPro" id="IPR010980">
    <property type="entry name" value="Cyt_c/b562"/>
</dbReference>
<sequence length="140" mass="15108">MKLYALILVPTTLALAGHASPPSTTNAPAASDMARFMEKDLNPAFTDVSYQLFHARKPGDEPSPELLAAFERLTAKSAQLARSPLGQGEKGASFRIHAVQLQIAVRGLSEASLSQDEAQIGMWLTHVSSVCNSCHAEYRE</sequence>
<feature type="signal peptide" evidence="1">
    <location>
        <begin position="1"/>
        <end position="19"/>
    </location>
</feature>
<dbReference type="PROSITE" id="PS51009">
    <property type="entry name" value="CYTCII"/>
    <property type="match status" value="1"/>
</dbReference>
<dbReference type="Gene3D" id="1.20.120.10">
    <property type="entry name" value="Cytochrome c/b562"/>
    <property type="match status" value="1"/>
</dbReference>
<accession>A0ABU5H7J8</accession>
<protein>
    <recommendedName>
        <fullName evidence="4">Cytochrome c</fullName>
    </recommendedName>
</protein>
<organism evidence="2 3">
    <name type="scientific">Hyalangium rubrum</name>
    <dbReference type="NCBI Taxonomy" id="3103134"/>
    <lineage>
        <taxon>Bacteria</taxon>
        <taxon>Pseudomonadati</taxon>
        <taxon>Myxococcota</taxon>
        <taxon>Myxococcia</taxon>
        <taxon>Myxococcales</taxon>
        <taxon>Cystobacterineae</taxon>
        <taxon>Archangiaceae</taxon>
        <taxon>Hyalangium</taxon>
    </lineage>
</organism>
<evidence type="ECO:0000256" key="1">
    <source>
        <dbReference type="SAM" id="SignalP"/>
    </source>
</evidence>
<dbReference type="RefSeq" id="WP_321547991.1">
    <property type="nucleotide sequence ID" value="NZ_JAXIVS010000007.1"/>
</dbReference>
<name>A0ABU5H7J8_9BACT</name>
<dbReference type="SUPFAM" id="SSF47175">
    <property type="entry name" value="Cytochromes"/>
    <property type="match status" value="1"/>
</dbReference>
<dbReference type="InterPro" id="IPR002321">
    <property type="entry name" value="Cyt_c_II"/>
</dbReference>
<dbReference type="Proteomes" id="UP001291309">
    <property type="component" value="Unassembled WGS sequence"/>
</dbReference>
<dbReference type="EMBL" id="JAXIVS010000007">
    <property type="protein sequence ID" value="MDY7229271.1"/>
    <property type="molecule type" value="Genomic_DNA"/>
</dbReference>
<comment type="caution">
    <text evidence="2">The sequence shown here is derived from an EMBL/GenBank/DDBJ whole genome shotgun (WGS) entry which is preliminary data.</text>
</comment>
<keyword evidence="3" id="KW-1185">Reference proteome</keyword>
<feature type="chain" id="PRO_5046236754" description="Cytochrome c" evidence="1">
    <location>
        <begin position="20"/>
        <end position="140"/>
    </location>
</feature>
<gene>
    <name evidence="2" type="ORF">SYV04_22960</name>
</gene>
<reference evidence="2 3" key="1">
    <citation type="submission" date="2023-12" db="EMBL/GenBank/DDBJ databases">
        <title>the genome sequence of Hyalangium sp. s54d21.</title>
        <authorList>
            <person name="Zhang X."/>
        </authorList>
    </citation>
    <scope>NUCLEOTIDE SEQUENCE [LARGE SCALE GENOMIC DNA]</scope>
    <source>
        <strain evidence="3">s54d21</strain>
    </source>
</reference>
<evidence type="ECO:0000313" key="2">
    <source>
        <dbReference type="EMBL" id="MDY7229271.1"/>
    </source>
</evidence>